<reference evidence="8 9" key="1">
    <citation type="submission" date="2023-07" db="EMBL/GenBank/DDBJ databases">
        <title>Sorghum-associated microbial communities from plants grown in Nebraska, USA.</title>
        <authorList>
            <person name="Schachtman D."/>
        </authorList>
    </citation>
    <scope>NUCLEOTIDE SEQUENCE [LARGE SCALE GENOMIC DNA]</scope>
    <source>
        <strain evidence="8 9">BE240</strain>
    </source>
</reference>
<dbReference type="CDD" id="cd05403">
    <property type="entry name" value="NT_KNTase_like"/>
    <property type="match status" value="1"/>
</dbReference>
<keyword evidence="9" id="KW-1185">Reference proteome</keyword>
<dbReference type="InterPro" id="IPR043519">
    <property type="entry name" value="NT_sf"/>
</dbReference>
<feature type="domain" description="Adenylyltransferase AadA C-terminal" evidence="7">
    <location>
        <begin position="159"/>
        <end position="259"/>
    </location>
</feature>
<dbReference type="InterPro" id="IPR024172">
    <property type="entry name" value="AadA/Aad9"/>
</dbReference>
<evidence type="ECO:0000313" key="8">
    <source>
        <dbReference type="EMBL" id="MDR7093649.1"/>
    </source>
</evidence>
<dbReference type="InterPro" id="IPR025184">
    <property type="entry name" value="AadA_C"/>
</dbReference>
<evidence type="ECO:0000256" key="3">
    <source>
        <dbReference type="ARBA" id="ARBA00035126"/>
    </source>
</evidence>
<keyword evidence="2" id="KW-0046">Antibiotic resistance</keyword>
<evidence type="ECO:0000256" key="1">
    <source>
        <dbReference type="ARBA" id="ARBA00022679"/>
    </source>
</evidence>
<dbReference type="Pfam" id="PF13427">
    <property type="entry name" value="AadA_C"/>
    <property type="match status" value="1"/>
</dbReference>
<evidence type="ECO:0000256" key="6">
    <source>
        <dbReference type="ARBA" id="ARBA00048566"/>
    </source>
</evidence>
<name>A0ABU1V854_9BURK</name>
<comment type="catalytic activity">
    <reaction evidence="5">
        <text>spectinomycin + ATP = 9-O-adenylylspectinomycin + diphosphate</text>
        <dbReference type="Rhea" id="RHEA:63228"/>
        <dbReference type="ChEBI" id="CHEBI:30616"/>
        <dbReference type="ChEBI" id="CHEBI:33019"/>
        <dbReference type="ChEBI" id="CHEBI:146260"/>
        <dbReference type="ChEBI" id="CHEBI:146261"/>
    </reaction>
</comment>
<gene>
    <name evidence="8" type="ORF">J2X09_001381</name>
</gene>
<keyword evidence="1 8" id="KW-0808">Transferase</keyword>
<organism evidence="8 9">
    <name type="scientific">Hydrogenophaga laconesensis</name>
    <dbReference type="NCBI Taxonomy" id="1805971"/>
    <lineage>
        <taxon>Bacteria</taxon>
        <taxon>Pseudomonadati</taxon>
        <taxon>Pseudomonadota</taxon>
        <taxon>Betaproteobacteria</taxon>
        <taxon>Burkholderiales</taxon>
        <taxon>Comamonadaceae</taxon>
        <taxon>Hydrogenophaga</taxon>
    </lineage>
</organism>
<dbReference type="Proteomes" id="UP001265550">
    <property type="component" value="Unassembled WGS sequence"/>
</dbReference>
<evidence type="ECO:0000256" key="2">
    <source>
        <dbReference type="ARBA" id="ARBA00023251"/>
    </source>
</evidence>
<dbReference type="EC" id="2.7.7.47" evidence="3"/>
<proteinExistence type="predicted"/>
<keyword evidence="8" id="KW-0548">Nucleotidyltransferase</keyword>
<protein>
    <recommendedName>
        <fullName evidence="4">Aminoglycoside (3'') (9) adenylyltransferase</fullName>
        <ecNumber evidence="3">2.7.7.47</ecNumber>
    </recommendedName>
</protein>
<evidence type="ECO:0000256" key="5">
    <source>
        <dbReference type="ARBA" id="ARBA00047831"/>
    </source>
</evidence>
<comment type="caution">
    <text evidence="8">The sequence shown here is derived from an EMBL/GenBank/DDBJ whole genome shotgun (WGS) entry which is preliminary data.</text>
</comment>
<dbReference type="EMBL" id="JAVDWE010000003">
    <property type="protein sequence ID" value="MDR7093649.1"/>
    <property type="molecule type" value="Genomic_DNA"/>
</dbReference>
<sequence length="266" mass="28666">MTVVVAGIAAPPADIASQLAGARAVLDRHLGDGLLALHLFGSAIDGGLRPHSDIDLMVSTSAPLADPVRRSLMVDLLSVSAPPGAPDGLRPLEVTVLVRDEVVPWRYPARRELQFGEWLRDDLRAGRVETAVPDPDLAILLTQLRQRSVALLGPSADVLFEAVPRADFLQALRDTVAQWNGEADWRGDERNIVLALARVWFSWVTGGIAPKDVAADWAIPRLPPALQPLLAQARLAYLGEARDDPMALAAGMAAYVRHVRCEVEAA</sequence>
<dbReference type="GO" id="GO:0009012">
    <property type="term" value="F:aminoglycoside 3''-adenylyltransferase activity"/>
    <property type="evidence" value="ECO:0007669"/>
    <property type="project" value="UniProtKB-EC"/>
</dbReference>
<evidence type="ECO:0000313" key="9">
    <source>
        <dbReference type="Proteomes" id="UP001265550"/>
    </source>
</evidence>
<comment type="catalytic activity">
    <reaction evidence="6">
        <text>streptomycin + ATP = 3''-O-adenylylstreptomycin + diphosphate</text>
        <dbReference type="Rhea" id="RHEA:20245"/>
        <dbReference type="ChEBI" id="CHEBI:30616"/>
        <dbReference type="ChEBI" id="CHEBI:33019"/>
        <dbReference type="ChEBI" id="CHEBI:58007"/>
        <dbReference type="ChEBI" id="CHEBI:58605"/>
        <dbReference type="EC" id="2.7.7.47"/>
    </reaction>
</comment>
<dbReference type="SUPFAM" id="SSF81301">
    <property type="entry name" value="Nucleotidyltransferase"/>
    <property type="match status" value="1"/>
</dbReference>
<evidence type="ECO:0000256" key="4">
    <source>
        <dbReference type="ARBA" id="ARBA00035252"/>
    </source>
</evidence>
<dbReference type="PIRSF" id="PIRSF000819">
    <property type="entry name" value="Streptomycin_3-adenylyltransf"/>
    <property type="match status" value="1"/>
</dbReference>
<evidence type="ECO:0000259" key="7">
    <source>
        <dbReference type="Pfam" id="PF13427"/>
    </source>
</evidence>
<accession>A0ABU1V854</accession>
<dbReference type="NCBIfam" id="NF010309">
    <property type="entry name" value="PRK13746.1"/>
    <property type="match status" value="1"/>
</dbReference>